<feature type="region of interest" description="Disordered" evidence="1">
    <location>
        <begin position="44"/>
        <end position="68"/>
    </location>
</feature>
<feature type="non-terminal residue" evidence="2">
    <location>
        <position position="373"/>
    </location>
</feature>
<gene>
    <name evidence="2" type="ORF">GMARGA_LOCUS21309</name>
</gene>
<evidence type="ECO:0000313" key="3">
    <source>
        <dbReference type="Proteomes" id="UP000789901"/>
    </source>
</evidence>
<organism evidence="2 3">
    <name type="scientific">Gigaspora margarita</name>
    <dbReference type="NCBI Taxonomy" id="4874"/>
    <lineage>
        <taxon>Eukaryota</taxon>
        <taxon>Fungi</taxon>
        <taxon>Fungi incertae sedis</taxon>
        <taxon>Mucoromycota</taxon>
        <taxon>Glomeromycotina</taxon>
        <taxon>Glomeromycetes</taxon>
        <taxon>Diversisporales</taxon>
        <taxon>Gigasporaceae</taxon>
        <taxon>Gigaspora</taxon>
    </lineage>
</organism>
<accession>A0ABN7VPN8</accession>
<evidence type="ECO:0000256" key="1">
    <source>
        <dbReference type="SAM" id="MobiDB-lite"/>
    </source>
</evidence>
<comment type="caution">
    <text evidence="2">The sequence shown here is derived from an EMBL/GenBank/DDBJ whole genome shotgun (WGS) entry which is preliminary data.</text>
</comment>
<proteinExistence type="predicted"/>
<dbReference type="EMBL" id="CAJVQB010019550">
    <property type="protein sequence ID" value="CAG8791534.1"/>
    <property type="molecule type" value="Genomic_DNA"/>
</dbReference>
<protein>
    <submittedName>
        <fullName evidence="2">28484_t:CDS:1</fullName>
    </submittedName>
</protein>
<reference evidence="2 3" key="1">
    <citation type="submission" date="2021-06" db="EMBL/GenBank/DDBJ databases">
        <authorList>
            <person name="Kallberg Y."/>
            <person name="Tangrot J."/>
            <person name="Rosling A."/>
        </authorList>
    </citation>
    <scope>NUCLEOTIDE SEQUENCE [LARGE SCALE GENOMIC DNA]</scope>
    <source>
        <strain evidence="2 3">120-4 pot B 10/14</strain>
    </source>
</reference>
<sequence length="373" mass="42427">MPGIIIIRYRRLDKTHKEEGVVRANALTKRKSTQEDEHEEIFEKNMAKQQNKKQKVNNTGNDKENAFYNSYDTLNSKTPMEGVNQEPTINKVQQEEQTLKQELMQDSVEEKDQDTLSLQGEKADLITEKGNEKHEAPEQVPHHALTPDTVMDNMEISMSIVDAQTQQSVECPDERENQTNTGSSLVTNDMGTEMIEPTTKDPVIQEVHMIEAPDKGEYVATQQDSPEVPSIPEYINTTAQNNEYLDPKLSETTMESTEPNDSEWSQPDEFTTVQTIAASLLSSESKKLFVTDLIESFIAADIPVEKINSLHVFFKKYCKEGEAIPQLSTLRQLYIPQVFNNHFEDLKSLFSQKHVALMMDKMTDSCSRSVVNM</sequence>
<keyword evidence="3" id="KW-1185">Reference proteome</keyword>
<evidence type="ECO:0000313" key="2">
    <source>
        <dbReference type="EMBL" id="CAG8791534.1"/>
    </source>
</evidence>
<dbReference type="Proteomes" id="UP000789901">
    <property type="component" value="Unassembled WGS sequence"/>
</dbReference>
<name>A0ABN7VPN8_GIGMA</name>